<protein>
    <submittedName>
        <fullName evidence="1">Uncharacterized protein</fullName>
    </submittedName>
</protein>
<dbReference type="AlphaFoldDB" id="A0A316BS09"/>
<name>A0A316BS09_PSESE</name>
<dbReference type="RefSeq" id="WP_019171292.1">
    <property type="nucleotide sequence ID" value="NZ_QGGG01000020.1"/>
</dbReference>
<dbReference type="STRING" id="1192868.GCA_000304395_01645"/>
<dbReference type="EMBL" id="QGGG01000020">
    <property type="protein sequence ID" value="PWJ75809.1"/>
    <property type="molecule type" value="Genomic_DNA"/>
</dbReference>
<gene>
    <name evidence="1" type="ORF">C7441_12067</name>
</gene>
<evidence type="ECO:0000313" key="1">
    <source>
        <dbReference type="EMBL" id="PWJ75809.1"/>
    </source>
</evidence>
<organism evidence="1 2">
    <name type="scientific">Pseudaminobacter salicylatoxidans</name>
    <dbReference type="NCBI Taxonomy" id="93369"/>
    <lineage>
        <taxon>Bacteria</taxon>
        <taxon>Pseudomonadati</taxon>
        <taxon>Pseudomonadota</taxon>
        <taxon>Alphaproteobacteria</taxon>
        <taxon>Hyphomicrobiales</taxon>
        <taxon>Phyllobacteriaceae</taxon>
        <taxon>Pseudaminobacter</taxon>
    </lineage>
</organism>
<reference evidence="1 2" key="1">
    <citation type="submission" date="2018-05" db="EMBL/GenBank/DDBJ databases">
        <title>Genomic Encyclopedia of Type Strains, Phase IV (KMG-IV): sequencing the most valuable type-strain genomes for metagenomic binning, comparative biology and taxonomic classification.</title>
        <authorList>
            <person name="Goeker M."/>
        </authorList>
    </citation>
    <scope>NUCLEOTIDE SEQUENCE [LARGE SCALE GENOMIC DNA]</scope>
    <source>
        <strain evidence="1 2">DSM 6986</strain>
    </source>
</reference>
<evidence type="ECO:0000313" key="2">
    <source>
        <dbReference type="Proteomes" id="UP000245396"/>
    </source>
</evidence>
<keyword evidence="2" id="KW-1185">Reference proteome</keyword>
<dbReference type="OrthoDB" id="7363897at2"/>
<dbReference type="Proteomes" id="UP000245396">
    <property type="component" value="Unassembled WGS sequence"/>
</dbReference>
<accession>A0A316BS09</accession>
<proteinExistence type="predicted"/>
<sequence length="69" mass="7959">MGMVDLVLTVCLSANPTHCHDEHLYFESQGSLNQCMFLAPPEIAKWVEQHPKLKVTRWRCAFPDMEKSI</sequence>
<comment type="caution">
    <text evidence="1">The sequence shown here is derived from an EMBL/GenBank/DDBJ whole genome shotgun (WGS) entry which is preliminary data.</text>
</comment>